<name>A0A0H2S6L4_9AGAM</name>
<dbReference type="InterPro" id="IPR006553">
    <property type="entry name" value="Leu-rich_rpt_Cys-con_subtyp"/>
</dbReference>
<feature type="compositionally biased region" description="Basic and acidic residues" evidence="1">
    <location>
        <begin position="49"/>
        <end position="76"/>
    </location>
</feature>
<dbReference type="AlphaFoldDB" id="A0A0H2S6L4"/>
<evidence type="ECO:0000313" key="3">
    <source>
        <dbReference type="EMBL" id="KLO19599.1"/>
    </source>
</evidence>
<dbReference type="EMBL" id="KQ085885">
    <property type="protein sequence ID" value="KLO19599.1"/>
    <property type="molecule type" value="Genomic_DNA"/>
</dbReference>
<protein>
    <submittedName>
        <fullName evidence="3">RNI-like protein</fullName>
    </submittedName>
</protein>
<sequence>MSRRSNNVRGPTSALTEFLRESGITATSIARRAATAQQNPVAGPSNVNEGHDEESSPNREAREANDEGFDSDHLDSEDAAPIGKRRKLSKKDQEKQKAKGKGKKKKGKKGDDESEGSDDEYTALSRSMFDVKGKASGAKPPMGSFENCVKCEKRFTVTRYTIAADPPPGWLCHQCAKASGADPFKKPTAPRKRKAPEQQRKIVNFDKKVFPSLASLCIKLISEHIEDVEALGDIGSVNMYEIGRVLAKNRCLTPENAPLLYDIKNSQITFHDATKLDPDAFRTLASLNPGLESLRLDLCGRIENSAFKHWESHLPMLTRLELNGPFLVGCDAWKGFFASHPQLTGLLVTESPRFDLACMESLASECPNLVELRLSRVGKMSDEFLEHVGTFDYLRSLELSYPAKSLSTEAVVEVLAKVGSRLTHLDLSGNDLLTDDVLTEGLIPNIRLISSLSLNSIGELSDQAVGDFFGATQNIAFHKISMFRNFDLADKALEGLLAHSGRSLTELNINNWKSVSNDALMTIGPCAPNLTKLDIGWCRNVDDFVIKAILDGCPNITDISVFGCNKLTDNCPRKAGASIRGNEAERNFMS</sequence>
<evidence type="ECO:0000313" key="4">
    <source>
        <dbReference type="Proteomes" id="UP000053477"/>
    </source>
</evidence>
<dbReference type="SUPFAM" id="SSF52047">
    <property type="entry name" value="RNI-like"/>
    <property type="match status" value="1"/>
</dbReference>
<dbReference type="Pfam" id="PF23550">
    <property type="entry name" value="zf_Tbcl_Rhp7"/>
    <property type="match status" value="1"/>
</dbReference>
<dbReference type="STRING" id="27342.A0A0H2S6L4"/>
<dbReference type="InterPro" id="IPR032675">
    <property type="entry name" value="LRR_dom_sf"/>
</dbReference>
<dbReference type="InParanoid" id="A0A0H2S6L4"/>
<proteinExistence type="predicted"/>
<evidence type="ECO:0000256" key="1">
    <source>
        <dbReference type="SAM" id="MobiDB-lite"/>
    </source>
</evidence>
<dbReference type="GO" id="GO:0019005">
    <property type="term" value="C:SCF ubiquitin ligase complex"/>
    <property type="evidence" value="ECO:0007669"/>
    <property type="project" value="TreeGrafter"/>
</dbReference>
<feature type="compositionally biased region" description="Acidic residues" evidence="1">
    <location>
        <begin position="112"/>
        <end position="121"/>
    </location>
</feature>
<dbReference type="GO" id="GO:0031146">
    <property type="term" value="P:SCF-dependent proteasomal ubiquitin-dependent protein catabolic process"/>
    <property type="evidence" value="ECO:0007669"/>
    <property type="project" value="TreeGrafter"/>
</dbReference>
<keyword evidence="4" id="KW-1185">Reference proteome</keyword>
<reference evidence="3 4" key="1">
    <citation type="submission" date="2015-04" db="EMBL/GenBank/DDBJ databases">
        <title>Complete genome sequence of Schizopora paradoxa KUC8140, a cosmopolitan wood degrader in East Asia.</title>
        <authorList>
            <consortium name="DOE Joint Genome Institute"/>
            <person name="Min B."/>
            <person name="Park H."/>
            <person name="Jang Y."/>
            <person name="Kim J.-J."/>
            <person name="Kim K.H."/>
            <person name="Pangilinan J."/>
            <person name="Lipzen A."/>
            <person name="Riley R."/>
            <person name="Grigoriev I.V."/>
            <person name="Spatafora J.W."/>
            <person name="Choi I.-G."/>
        </authorList>
    </citation>
    <scope>NUCLEOTIDE SEQUENCE [LARGE SCALE GENOMIC DNA]</scope>
    <source>
        <strain evidence="3 4">KUC8140</strain>
    </source>
</reference>
<accession>A0A0H2S6L4</accession>
<dbReference type="SMART" id="SM00367">
    <property type="entry name" value="LRR_CC"/>
    <property type="match status" value="5"/>
</dbReference>
<evidence type="ECO:0000259" key="2">
    <source>
        <dbReference type="Pfam" id="PF23550"/>
    </source>
</evidence>
<dbReference type="PANTHER" id="PTHR13318">
    <property type="entry name" value="PARTNER OF PAIRED, ISOFORM B-RELATED"/>
    <property type="match status" value="1"/>
</dbReference>
<gene>
    <name evidence="3" type="ORF">SCHPADRAFT_992567</name>
</gene>
<feature type="compositionally biased region" description="Basic residues" evidence="1">
    <location>
        <begin position="98"/>
        <end position="108"/>
    </location>
</feature>
<feature type="region of interest" description="Disordered" evidence="1">
    <location>
        <begin position="29"/>
        <end position="121"/>
    </location>
</feature>
<feature type="domain" description="DNA repair protein rhp7 treble clef" evidence="2">
    <location>
        <begin position="143"/>
        <end position="180"/>
    </location>
</feature>
<feature type="compositionally biased region" description="Polar residues" evidence="1">
    <location>
        <begin position="37"/>
        <end position="48"/>
    </location>
</feature>
<dbReference type="FunCoup" id="A0A0H2S6L4">
    <property type="interactions" value="191"/>
</dbReference>
<dbReference type="Proteomes" id="UP000053477">
    <property type="component" value="Unassembled WGS sequence"/>
</dbReference>
<organism evidence="3 4">
    <name type="scientific">Schizopora paradoxa</name>
    <dbReference type="NCBI Taxonomy" id="27342"/>
    <lineage>
        <taxon>Eukaryota</taxon>
        <taxon>Fungi</taxon>
        <taxon>Dikarya</taxon>
        <taxon>Basidiomycota</taxon>
        <taxon>Agaricomycotina</taxon>
        <taxon>Agaricomycetes</taxon>
        <taxon>Hymenochaetales</taxon>
        <taxon>Schizoporaceae</taxon>
        <taxon>Schizopora</taxon>
    </lineage>
</organism>
<dbReference type="Gene3D" id="3.80.10.10">
    <property type="entry name" value="Ribonuclease Inhibitor"/>
    <property type="match status" value="2"/>
</dbReference>
<dbReference type="InterPro" id="IPR056451">
    <property type="entry name" value="Znf_Tbcl_Rhp7"/>
</dbReference>
<dbReference type="OrthoDB" id="421226at2759"/>
<dbReference type="PANTHER" id="PTHR13318:SF190">
    <property type="entry name" value="PARTNER OF PAIRED, ISOFORM B"/>
    <property type="match status" value="1"/>
</dbReference>